<comment type="cofactor">
    <cofactor evidence="5">
        <name>Zn(2+)</name>
        <dbReference type="ChEBI" id="CHEBI:29105"/>
    </cofactor>
    <text evidence="5">Binds 1 zinc ion per subunit.</text>
</comment>
<feature type="active site" description="Nucleophile" evidence="5">
    <location>
        <position position="332"/>
    </location>
</feature>
<keyword evidence="2 5" id="KW-0808">Transferase</keyword>
<comment type="catalytic activity">
    <reaction evidence="5">
        <text>7-aminomethyl-7-carbaguanine + guanosine(34) in tRNA = 7-aminomethyl-7-carbaguanosine(34) in tRNA + guanine</text>
        <dbReference type="Rhea" id="RHEA:24104"/>
        <dbReference type="Rhea" id="RHEA-COMP:10341"/>
        <dbReference type="Rhea" id="RHEA-COMP:10342"/>
        <dbReference type="ChEBI" id="CHEBI:16235"/>
        <dbReference type="ChEBI" id="CHEBI:58703"/>
        <dbReference type="ChEBI" id="CHEBI:74269"/>
        <dbReference type="ChEBI" id="CHEBI:82833"/>
        <dbReference type="EC" id="2.4.2.29"/>
    </reaction>
</comment>
<dbReference type="EC" id="2.4.2.29" evidence="5"/>
<dbReference type="InterPro" id="IPR002616">
    <property type="entry name" value="tRNA_ribo_trans-like"/>
</dbReference>
<dbReference type="NCBIfam" id="TIGR00430">
    <property type="entry name" value="Q_tRNA_tgt"/>
    <property type="match status" value="1"/>
</dbReference>
<evidence type="ECO:0000259" key="7">
    <source>
        <dbReference type="Pfam" id="PF01702"/>
    </source>
</evidence>
<dbReference type="InterPro" id="IPR004803">
    <property type="entry name" value="TGT"/>
</dbReference>
<keyword evidence="1 5" id="KW-0328">Glycosyltransferase</keyword>
<dbReference type="SUPFAM" id="SSF51713">
    <property type="entry name" value="tRNA-guanine transglycosylase"/>
    <property type="match status" value="1"/>
</dbReference>
<name>A0A7W8TTC7_9MICC</name>
<evidence type="ECO:0000256" key="1">
    <source>
        <dbReference type="ARBA" id="ARBA00022676"/>
    </source>
</evidence>
<evidence type="ECO:0000256" key="2">
    <source>
        <dbReference type="ARBA" id="ARBA00022679"/>
    </source>
</evidence>
<comment type="caution">
    <text evidence="5">Lacks conserved residue(s) required for the propagation of feature annotation.</text>
</comment>
<dbReference type="PANTHER" id="PTHR46499:SF1">
    <property type="entry name" value="QUEUINE TRNA-RIBOSYLTRANSFERASE"/>
    <property type="match status" value="1"/>
</dbReference>
<dbReference type="HAMAP" id="MF_00168">
    <property type="entry name" value="Q_tRNA_Tgt"/>
    <property type="match status" value="1"/>
</dbReference>
<dbReference type="GO" id="GO:0005737">
    <property type="term" value="C:cytoplasm"/>
    <property type="evidence" value="ECO:0007669"/>
    <property type="project" value="TreeGrafter"/>
</dbReference>
<evidence type="ECO:0000256" key="3">
    <source>
        <dbReference type="ARBA" id="ARBA00022694"/>
    </source>
</evidence>
<gene>
    <name evidence="5" type="primary">tgt</name>
    <name evidence="8" type="ORF">HD598_001161</name>
</gene>
<feature type="binding site" evidence="5">
    <location>
        <position position="375"/>
    </location>
    <ligand>
        <name>Zn(2+)</name>
        <dbReference type="ChEBI" id="CHEBI:29105"/>
    </ligand>
</feature>
<evidence type="ECO:0000313" key="9">
    <source>
        <dbReference type="Proteomes" id="UP000580797"/>
    </source>
</evidence>
<feature type="binding site" evidence="5">
    <location>
        <begin position="129"/>
        <end position="133"/>
    </location>
    <ligand>
        <name>substrate</name>
    </ligand>
</feature>
<dbReference type="UniPathway" id="UPA00392"/>
<dbReference type="EMBL" id="JACHDR010000001">
    <property type="protein sequence ID" value="MBB5512474.1"/>
    <property type="molecule type" value="Genomic_DNA"/>
</dbReference>
<keyword evidence="3 5" id="KW-0819">tRNA processing</keyword>
<comment type="subunit">
    <text evidence="5">Homodimer. Within each dimer, one monomer is responsible for RNA recognition and catalysis, while the other monomer binds to the replacement base PreQ1.</text>
</comment>
<comment type="caution">
    <text evidence="8">The sequence shown here is derived from an EMBL/GenBank/DDBJ whole genome shotgun (WGS) entry which is preliminary data.</text>
</comment>
<dbReference type="AlphaFoldDB" id="A0A7W8TTC7"/>
<dbReference type="GO" id="GO:0008479">
    <property type="term" value="F:tRNA-guanosine(34) queuine transglycosylase activity"/>
    <property type="evidence" value="ECO:0007669"/>
    <property type="project" value="UniProtKB-UniRule"/>
</dbReference>
<dbReference type="NCBIfam" id="TIGR00449">
    <property type="entry name" value="tgt_general"/>
    <property type="match status" value="1"/>
</dbReference>
<feature type="binding site" evidence="5">
    <location>
        <position position="370"/>
    </location>
    <ligand>
        <name>Zn(2+)</name>
        <dbReference type="ChEBI" id="CHEBI:29105"/>
    </ligand>
</feature>
<evidence type="ECO:0000313" key="8">
    <source>
        <dbReference type="EMBL" id="MBB5512474.1"/>
    </source>
</evidence>
<keyword evidence="5" id="KW-0862">Zinc</keyword>
<dbReference type="Pfam" id="PF01702">
    <property type="entry name" value="TGT"/>
    <property type="match status" value="1"/>
</dbReference>
<evidence type="ECO:0000256" key="6">
    <source>
        <dbReference type="SAM" id="MobiDB-lite"/>
    </source>
</evidence>
<feature type="binding site" evidence="5">
    <location>
        <position position="258"/>
    </location>
    <ligand>
        <name>substrate</name>
    </ligand>
</feature>
<evidence type="ECO:0000256" key="5">
    <source>
        <dbReference type="HAMAP-Rule" id="MF_00168"/>
    </source>
</evidence>
<feature type="binding site" evidence="5">
    <location>
        <position position="285"/>
    </location>
    <ligand>
        <name>substrate</name>
    </ligand>
</feature>
<keyword evidence="4 5" id="KW-0671">Queuosine biosynthesis</keyword>
<reference evidence="8 9" key="1">
    <citation type="submission" date="2020-08" db="EMBL/GenBank/DDBJ databases">
        <title>Sequencing the genomes of 1000 actinobacteria strains.</title>
        <authorList>
            <person name="Klenk H.-P."/>
        </authorList>
    </citation>
    <scope>NUCLEOTIDE SEQUENCE [LARGE SCALE GENOMIC DNA]</scope>
    <source>
        <strain evidence="8 9">DSM 105783</strain>
    </source>
</reference>
<accession>A0A7W8TTC7</accession>
<comment type="similarity">
    <text evidence="5">Belongs to the queuine tRNA-ribosyltransferase family.</text>
</comment>
<dbReference type="InterPro" id="IPR036511">
    <property type="entry name" value="TGT-like_sf"/>
</dbReference>
<feature type="active site" description="Proton acceptor" evidence="5">
    <location>
        <position position="129"/>
    </location>
</feature>
<dbReference type="Proteomes" id="UP000580797">
    <property type="component" value="Unassembled WGS sequence"/>
</dbReference>
<feature type="binding site" evidence="5">
    <location>
        <position position="401"/>
    </location>
    <ligand>
        <name>Zn(2+)</name>
        <dbReference type="ChEBI" id="CHEBI:29105"/>
    </ligand>
</feature>
<comment type="pathway">
    <text evidence="5">tRNA modification; tRNA-queuosine biosynthesis.</text>
</comment>
<feature type="region of interest" description="Disordered" evidence="6">
    <location>
        <begin position="1"/>
        <end position="29"/>
    </location>
</feature>
<dbReference type="InterPro" id="IPR050076">
    <property type="entry name" value="ArchSynthase1/Queuine_TRR"/>
</dbReference>
<dbReference type="Gene3D" id="3.20.20.105">
    <property type="entry name" value="Queuine tRNA-ribosyltransferase-like"/>
    <property type="match status" value="1"/>
</dbReference>
<keyword evidence="5" id="KW-0479">Metal-binding</keyword>
<protein>
    <recommendedName>
        <fullName evidence="5">Queuine tRNA-ribosyltransferase</fullName>
        <ecNumber evidence="5">2.4.2.29</ecNumber>
    </recommendedName>
    <alternativeName>
        <fullName evidence="5">Guanine insertion enzyme</fullName>
    </alternativeName>
    <alternativeName>
        <fullName evidence="5">tRNA-guanine transglycosylase</fullName>
    </alternativeName>
</protein>
<feature type="binding site" evidence="5">
    <location>
        <position position="208"/>
    </location>
    <ligand>
        <name>substrate</name>
    </ligand>
</feature>
<dbReference type="PANTHER" id="PTHR46499">
    <property type="entry name" value="QUEUINE TRNA-RIBOSYLTRANSFERASE"/>
    <property type="match status" value="1"/>
</dbReference>
<dbReference type="GO" id="GO:0046872">
    <property type="term" value="F:metal ion binding"/>
    <property type="evidence" value="ECO:0007669"/>
    <property type="project" value="UniProtKB-KW"/>
</dbReference>
<feature type="binding site" evidence="5">
    <location>
        <position position="372"/>
    </location>
    <ligand>
        <name>Zn(2+)</name>
        <dbReference type="ChEBI" id="CHEBI:29105"/>
    </ligand>
</feature>
<feature type="domain" description="tRNA-guanine(15) transglycosylase-like" evidence="7">
    <location>
        <begin position="52"/>
        <end position="434"/>
    </location>
</feature>
<evidence type="ECO:0000256" key="4">
    <source>
        <dbReference type="ARBA" id="ARBA00022785"/>
    </source>
</evidence>
<organism evidence="8 9">
    <name type="scientific">Neomicrococcus aestuarii</name>
    <dbReference type="NCBI Taxonomy" id="556325"/>
    <lineage>
        <taxon>Bacteria</taxon>
        <taxon>Bacillati</taxon>
        <taxon>Actinomycetota</taxon>
        <taxon>Actinomycetes</taxon>
        <taxon>Micrococcales</taxon>
        <taxon>Micrococcaceae</taxon>
        <taxon>Neomicrococcus</taxon>
    </lineage>
</organism>
<dbReference type="GO" id="GO:0008616">
    <property type="term" value="P:tRNA queuosine(34) biosynthetic process"/>
    <property type="evidence" value="ECO:0007669"/>
    <property type="project" value="UniProtKB-UniRule"/>
</dbReference>
<proteinExistence type="inferred from homology"/>
<comment type="function">
    <text evidence="5">Catalyzes the base-exchange of a guanine (G) residue with the queuine precursor 7-aminomethyl-7-deazaguanine (PreQ1) at position 34 (anticodon wobble position) in tRNAs with GU(N) anticodons (tRNA-Asp, -Asn, -His and -Tyr). Catalysis occurs through a double-displacement mechanism. The nucleophile active site attacks the C1' of nucleotide 34 to detach the guanine base from the RNA, forming a covalent enzyme-RNA intermediate. The proton acceptor active site deprotonates the incoming PreQ1, allowing a nucleophilic attack on the C1' of the ribose to form the product. After dissociation, two additional enzymatic reactions on the tRNA convert PreQ1 to queuine (Q), resulting in the hypermodified nucleoside queuosine (7-(((4,5-cis-dihydroxy-2-cyclopenten-1-yl)amino)methyl)-7-deazaguanosine).</text>
</comment>
<sequence>MSRTRNALKRLNPEPETFPAPVDYPESHEKQSEFGFEIGTRLTGANGERFEGRTGVIKTPHGDIKTPAFIAVGTKASVKALTPDQVRELGAQAVLSNAYHLYLAPGADVLDEAGGLSAFMNWNGPTYTDSGGFQVMSLGSGFKKIIDMTGTGPGGDDAVAPGKERLANVDNDGVWFKSHLDGSMHRFTPEVSMQVQHQIGADIMFAFDELTTLHNSRAYQEEALERTRLWARRCVKEHFRLTDEREGKDYQALFGVIQGAQYEDLRRKASQDLGEMPFDGFGIGGALEKENLGTIVRWCAEELPENKPRHLLGISEPDDVFTAIENGADTFDCVSPTRVARNSAFYSPNGRFNLTGKRYKRDFSPLVDGCGCYTCQNFTRAYIHHLHKANELLSHTLISIHNEYFTVGLVDAAREAIENGTFFELKDRLLSAYYAGGPDPQGLE</sequence>
<feature type="region of interest" description="RNA binding; important for wobble base 34 recognition" evidence="5">
    <location>
        <begin position="337"/>
        <end position="341"/>
    </location>
</feature>